<proteinExistence type="predicted"/>
<dbReference type="Proteomes" id="UP001560267">
    <property type="component" value="Unassembled WGS sequence"/>
</dbReference>
<dbReference type="InterPro" id="IPR050721">
    <property type="entry name" value="Trk_Ktr_HKT_K-transport"/>
</dbReference>
<keyword evidence="2" id="KW-0813">Transport</keyword>
<dbReference type="PANTHER" id="PTHR43833">
    <property type="entry name" value="POTASSIUM CHANNEL PROTEIN 2-RELATED-RELATED"/>
    <property type="match status" value="1"/>
</dbReference>
<keyword evidence="6" id="KW-0406">Ion transport</keyword>
<dbReference type="InterPro" id="IPR006037">
    <property type="entry name" value="RCK_C"/>
</dbReference>
<reference evidence="9 10" key="1">
    <citation type="submission" date="2024-07" db="EMBL/GenBank/DDBJ databases">
        <title>Draft Genome Sequence of Ferrimicrobium acidiphilum Strain YE2023, Isolated from a Pulp of Bioleach Reactor.</title>
        <authorList>
            <person name="Elkina Y.A."/>
            <person name="Bulaeva A.G."/>
            <person name="Beletsky A.V."/>
            <person name="Mardanov A.V."/>
        </authorList>
    </citation>
    <scope>NUCLEOTIDE SEQUENCE [LARGE SCALE GENOMIC DNA]</scope>
    <source>
        <strain evidence="9 10">YE2023</strain>
    </source>
</reference>
<evidence type="ECO:0000313" key="9">
    <source>
        <dbReference type="EMBL" id="MEX6429672.1"/>
    </source>
</evidence>
<evidence type="ECO:0000259" key="8">
    <source>
        <dbReference type="PROSITE" id="PS51202"/>
    </source>
</evidence>
<keyword evidence="4" id="KW-0630">Potassium</keyword>
<dbReference type="InterPro" id="IPR006036">
    <property type="entry name" value="K_uptake_TrkA"/>
</dbReference>
<dbReference type="PANTHER" id="PTHR43833:SF5">
    <property type="entry name" value="TRK SYSTEM POTASSIUM UPTAKE PROTEIN TRKA"/>
    <property type="match status" value="1"/>
</dbReference>
<dbReference type="SUPFAM" id="SSF116726">
    <property type="entry name" value="TrkA C-terminal domain-like"/>
    <property type="match status" value="1"/>
</dbReference>
<evidence type="ECO:0000256" key="1">
    <source>
        <dbReference type="ARBA" id="ARBA00017378"/>
    </source>
</evidence>
<dbReference type="InterPro" id="IPR036291">
    <property type="entry name" value="NAD(P)-bd_dom_sf"/>
</dbReference>
<evidence type="ECO:0000256" key="3">
    <source>
        <dbReference type="ARBA" id="ARBA00022538"/>
    </source>
</evidence>
<dbReference type="SUPFAM" id="SSF51735">
    <property type="entry name" value="NAD(P)-binding Rossmann-fold domains"/>
    <property type="match status" value="1"/>
</dbReference>
<comment type="caution">
    <text evidence="9">The sequence shown here is derived from an EMBL/GenBank/DDBJ whole genome shotgun (WGS) entry which is preliminary data.</text>
</comment>
<name>A0ABV3Y291_9ACTN</name>
<feature type="domain" description="RCK N-terminal" evidence="7">
    <location>
        <begin position="1"/>
        <end position="118"/>
    </location>
</feature>
<dbReference type="PRINTS" id="PR00335">
    <property type="entry name" value="KUPTAKETRKA"/>
</dbReference>
<keyword evidence="5" id="KW-0520">NAD</keyword>
<keyword evidence="10" id="KW-1185">Reference proteome</keyword>
<evidence type="ECO:0000313" key="10">
    <source>
        <dbReference type="Proteomes" id="UP001560267"/>
    </source>
</evidence>
<dbReference type="Pfam" id="PF02254">
    <property type="entry name" value="TrkA_N"/>
    <property type="match status" value="1"/>
</dbReference>
<accession>A0ABV3Y291</accession>
<dbReference type="Pfam" id="PF02080">
    <property type="entry name" value="TrkA_C"/>
    <property type="match status" value="1"/>
</dbReference>
<dbReference type="Gene3D" id="3.30.70.1450">
    <property type="entry name" value="Regulator of K+ conductance, C-terminal domain"/>
    <property type="match status" value="1"/>
</dbReference>
<gene>
    <name evidence="9" type="ORF">AB6A68_07445</name>
</gene>
<evidence type="ECO:0000259" key="7">
    <source>
        <dbReference type="PROSITE" id="PS51201"/>
    </source>
</evidence>
<dbReference type="PROSITE" id="PS51201">
    <property type="entry name" value="RCK_N"/>
    <property type="match status" value="1"/>
</dbReference>
<feature type="domain" description="RCK C-terminal" evidence="8">
    <location>
        <begin position="138"/>
        <end position="219"/>
    </location>
</feature>
<dbReference type="InterPro" id="IPR003148">
    <property type="entry name" value="RCK_N"/>
</dbReference>
<dbReference type="Gene3D" id="3.40.50.720">
    <property type="entry name" value="NAD(P)-binding Rossmann-like Domain"/>
    <property type="match status" value="1"/>
</dbReference>
<evidence type="ECO:0000256" key="5">
    <source>
        <dbReference type="ARBA" id="ARBA00023027"/>
    </source>
</evidence>
<evidence type="ECO:0000256" key="4">
    <source>
        <dbReference type="ARBA" id="ARBA00022958"/>
    </source>
</evidence>
<organism evidence="9 10">
    <name type="scientific">Ferrimicrobium acidiphilum</name>
    <dbReference type="NCBI Taxonomy" id="121039"/>
    <lineage>
        <taxon>Bacteria</taxon>
        <taxon>Bacillati</taxon>
        <taxon>Actinomycetota</taxon>
        <taxon>Acidimicrobiia</taxon>
        <taxon>Acidimicrobiales</taxon>
        <taxon>Acidimicrobiaceae</taxon>
        <taxon>Ferrimicrobium</taxon>
    </lineage>
</organism>
<protein>
    <recommendedName>
        <fullName evidence="1">Trk system potassium uptake protein TrkA</fullName>
    </recommendedName>
</protein>
<evidence type="ECO:0000256" key="6">
    <source>
        <dbReference type="ARBA" id="ARBA00023065"/>
    </source>
</evidence>
<keyword evidence="3" id="KW-0633">Potassium transport</keyword>
<dbReference type="InterPro" id="IPR036721">
    <property type="entry name" value="RCK_C_sf"/>
</dbReference>
<evidence type="ECO:0000256" key="2">
    <source>
        <dbReference type="ARBA" id="ARBA00022448"/>
    </source>
</evidence>
<sequence length="227" mass="24273">MNVTIVGAGKVGTFLAMDLHEAGHNVLVIERDEVLVAHLSHEIACRWLVGDGCELSTLATCGLTECDVLVASTGDDEDNLVTALLAKQEYAIPRVIARVNHPKNHWLFTPAWGVDVAVSTPHLISSLVEEAVSVGSIVRLLQFSRSGARLVEVTLAPGSPAIDRTIEELALPRSASVVAVVRDNDLAVPRGDTLLRESDEVICLTTDETDDALRRALIDPTLSAVGD</sequence>
<dbReference type="EMBL" id="JBFSHR010000022">
    <property type="protein sequence ID" value="MEX6429672.1"/>
    <property type="molecule type" value="Genomic_DNA"/>
</dbReference>
<dbReference type="PROSITE" id="PS51202">
    <property type="entry name" value="RCK_C"/>
    <property type="match status" value="1"/>
</dbReference>
<dbReference type="RefSeq" id="WP_298386740.1">
    <property type="nucleotide sequence ID" value="NZ_JBFSHR010000022.1"/>
</dbReference>